<keyword evidence="2" id="KW-0238">DNA-binding</keyword>
<name>A0A4R8DSP2_9BACT</name>
<comment type="caution">
    <text evidence="2">The sequence shown here is derived from an EMBL/GenBank/DDBJ whole genome shotgun (WGS) entry which is preliminary data.</text>
</comment>
<accession>A0A4R8DSP2</accession>
<dbReference type="GO" id="GO:0003677">
    <property type="term" value="F:DNA binding"/>
    <property type="evidence" value="ECO:0007669"/>
    <property type="project" value="UniProtKB-KW"/>
</dbReference>
<protein>
    <submittedName>
        <fullName evidence="2">Putative DNA-binding mobile mystery protein A</fullName>
    </submittedName>
</protein>
<sequence length="149" mass="17141">MSPSEKPYRLLRQQMDQQLKPLIAAGPNLIPPGGWIRPLRMAIRMTQQQLADRMSISRQAARQIEQREQTGALSLATMKAVAQAMDMEFIYGFIPKEGNLEDHLDRQALKAARAQAPSYTDMMVRKLANSMKEKPLPSIWGGRRYWFRR</sequence>
<reference evidence="2 3" key="1">
    <citation type="submission" date="2019-03" db="EMBL/GenBank/DDBJ databases">
        <title>Genomic Encyclopedia of Type Strains, Phase IV (KMG-IV): sequencing the most valuable type-strain genomes for metagenomic binning, comparative biology and taxonomic classification.</title>
        <authorList>
            <person name="Goeker M."/>
        </authorList>
    </citation>
    <scope>NUCLEOTIDE SEQUENCE [LARGE SCALE GENOMIC DNA]</scope>
    <source>
        <strain evidence="2 3">DSM 100059</strain>
    </source>
</reference>
<dbReference type="CDD" id="cd00093">
    <property type="entry name" value="HTH_XRE"/>
    <property type="match status" value="1"/>
</dbReference>
<keyword evidence="3" id="KW-1185">Reference proteome</keyword>
<dbReference type="AlphaFoldDB" id="A0A4R8DSP2"/>
<dbReference type="OrthoDB" id="9785949at2"/>
<evidence type="ECO:0000313" key="3">
    <source>
        <dbReference type="Proteomes" id="UP000294498"/>
    </source>
</evidence>
<dbReference type="Proteomes" id="UP000294498">
    <property type="component" value="Unassembled WGS sequence"/>
</dbReference>
<dbReference type="InterPro" id="IPR010982">
    <property type="entry name" value="Lambda_DNA-bd_dom_sf"/>
</dbReference>
<evidence type="ECO:0000313" key="2">
    <source>
        <dbReference type="EMBL" id="TDX01250.1"/>
    </source>
</evidence>
<dbReference type="EMBL" id="SODV01000001">
    <property type="protein sequence ID" value="TDX01250.1"/>
    <property type="molecule type" value="Genomic_DNA"/>
</dbReference>
<dbReference type="SUPFAM" id="SSF47413">
    <property type="entry name" value="lambda repressor-like DNA-binding domains"/>
    <property type="match status" value="1"/>
</dbReference>
<dbReference type="SMART" id="SM00530">
    <property type="entry name" value="HTH_XRE"/>
    <property type="match status" value="1"/>
</dbReference>
<dbReference type="Pfam" id="PF01381">
    <property type="entry name" value="HTH_3"/>
    <property type="match status" value="1"/>
</dbReference>
<dbReference type="PROSITE" id="PS50943">
    <property type="entry name" value="HTH_CROC1"/>
    <property type="match status" value="1"/>
</dbReference>
<organism evidence="2 3">
    <name type="scientific">Dinghuibacter silviterrae</name>
    <dbReference type="NCBI Taxonomy" id="1539049"/>
    <lineage>
        <taxon>Bacteria</taxon>
        <taxon>Pseudomonadati</taxon>
        <taxon>Bacteroidota</taxon>
        <taxon>Chitinophagia</taxon>
        <taxon>Chitinophagales</taxon>
        <taxon>Chitinophagaceae</taxon>
        <taxon>Dinghuibacter</taxon>
    </lineage>
</organism>
<proteinExistence type="predicted"/>
<dbReference type="Gene3D" id="1.10.260.40">
    <property type="entry name" value="lambda repressor-like DNA-binding domains"/>
    <property type="match status" value="1"/>
</dbReference>
<dbReference type="RefSeq" id="WP_133993636.1">
    <property type="nucleotide sequence ID" value="NZ_SODV01000001.1"/>
</dbReference>
<gene>
    <name evidence="2" type="ORF">EDB95_2282</name>
</gene>
<feature type="domain" description="HTH cro/C1-type" evidence="1">
    <location>
        <begin position="36"/>
        <end position="93"/>
    </location>
</feature>
<dbReference type="InterPro" id="IPR001387">
    <property type="entry name" value="Cro/C1-type_HTH"/>
</dbReference>
<evidence type="ECO:0000259" key="1">
    <source>
        <dbReference type="PROSITE" id="PS50943"/>
    </source>
</evidence>